<accession>A0A3M3EUT4</accession>
<dbReference type="EMBL" id="RBOJ01000035">
    <property type="protein sequence ID" value="RMM53385.1"/>
    <property type="molecule type" value="Genomic_DNA"/>
</dbReference>
<keyword evidence="2" id="KW-1185">Reference proteome</keyword>
<dbReference type="Proteomes" id="UP000270661">
    <property type="component" value="Unassembled WGS sequence"/>
</dbReference>
<comment type="caution">
    <text evidence="1">The sequence shown here is derived from an EMBL/GenBank/DDBJ whole genome shotgun (WGS) entry which is preliminary data.</text>
</comment>
<gene>
    <name evidence="1" type="ORF">ALQ77_100379</name>
</gene>
<dbReference type="InterPro" id="IPR022385">
    <property type="entry name" value="Rhs_assc_core"/>
</dbReference>
<sequence>MPGGRRPMSSVHYRTPNVVAIDGRGLPARQTVYLRSEVATSATALISRQRYNAAGHLLEQWDPRLFDQAPKANQASLYTLIGSSLRSDSVDAGWRLVLPGLAGEILQLWNERGNNWRITYDPRLRPLLLEEHSQAEPETDTFIYADATADADHNRRGELLEQIDPSGVVLLDSYGLSGESLRQVRRFADATDYITELTYDALGTPIGRADAGGHRQSLQLDICGQLKRVDLQLKGHARAQQILLDAHYNAAGQVERQDTANGVITRWTYDPANDLLSTVKTGKTDAALCQNLAYFYDPVGNVLRIDDLSVATVYCANQRVDGHRDFTYDSLYRLASASGLEGDIPHLQPGLPQPFIPIDPGRRFNYTQFYDYDTGNNLTRLRHVRTGNNHTQTLRISPHSNRGVRWAEGDPEPVFETLFDAHGNQLHLQRGAQPLVWDARDQLSKVTLLKRDNGLSDDEETYLYSQGERVSKTRTRAGTRHETRYLPGLEIRLAPNGEELHVITCLLTHGQVRCLHWETGQPSGIEADQLRYSLDDHLGSSALELDRNAALISLEHYYPFGGTAWYAARSEVEAGYKTLRYSGQEMDASGLYYYGARYYAPWLQRWVSSDPAGDLDGLNLYGFVGNNPIIFTDFSGLMLETPAQRDARKALAATQLQRWKTLSRLNREVEKFIYIMKLTARRASEAQSQLANHRSAADHAQSAALRIGAHVGAQVVSYGMGVAVGIGSAALGSAAGPPGVIMGAALGFVTSKAVSVGLDYALERLSLSSAVNFKSRKLDPDRIVRKGEYRTMDFSSYAQIKARHLIEATYAPTQKNVLKLGKEATVTGTKAALKATGNTAANEIGAVVNAVAGTIEIIHEIGKASQTLSEEKLTRADTYINDMINVLNLQMDYVDTLFDEAGVEAIDTYRPLSKMFGPSNGITRRGLRREMEATIGQLRQTQKALR</sequence>
<organism evidence="1 2">
    <name type="scientific">Pseudomonas corrugata</name>
    <dbReference type="NCBI Taxonomy" id="47879"/>
    <lineage>
        <taxon>Bacteria</taxon>
        <taxon>Pseudomonadati</taxon>
        <taxon>Pseudomonadota</taxon>
        <taxon>Gammaproteobacteria</taxon>
        <taxon>Pseudomonadales</taxon>
        <taxon>Pseudomonadaceae</taxon>
        <taxon>Pseudomonas</taxon>
    </lineage>
</organism>
<reference evidence="1 2" key="1">
    <citation type="submission" date="2018-08" db="EMBL/GenBank/DDBJ databases">
        <title>Recombination of ecologically and evolutionarily significant loci maintains genetic cohesion in the Pseudomonas syringae species complex.</title>
        <authorList>
            <person name="Dillon M."/>
            <person name="Thakur S."/>
            <person name="Almeida R.N.D."/>
            <person name="Weir B.S."/>
            <person name="Guttman D.S."/>
        </authorList>
    </citation>
    <scope>NUCLEOTIDE SEQUENCE [LARGE SCALE GENOMIC DNA]</scope>
    <source>
        <strain evidence="1 2">NCPPB2445</strain>
    </source>
</reference>
<evidence type="ECO:0000313" key="1">
    <source>
        <dbReference type="EMBL" id="RMM53385.1"/>
    </source>
</evidence>
<dbReference type="Pfam" id="PF05593">
    <property type="entry name" value="RHS_repeat"/>
    <property type="match status" value="1"/>
</dbReference>
<protein>
    <submittedName>
        <fullName evidence="1">Uncharacterized protein</fullName>
    </submittedName>
</protein>
<dbReference type="PANTHER" id="PTHR32305:SF15">
    <property type="entry name" value="PROTEIN RHSA-RELATED"/>
    <property type="match status" value="1"/>
</dbReference>
<dbReference type="STRING" id="47879.AXG94_09435"/>
<proteinExistence type="predicted"/>
<dbReference type="InterPro" id="IPR050708">
    <property type="entry name" value="T6SS_VgrG/RHS"/>
</dbReference>
<dbReference type="Gene3D" id="2.180.10.10">
    <property type="entry name" value="RHS repeat-associated core"/>
    <property type="match status" value="1"/>
</dbReference>
<dbReference type="NCBIfam" id="TIGR03696">
    <property type="entry name" value="Rhs_assc_core"/>
    <property type="match status" value="1"/>
</dbReference>
<dbReference type="AlphaFoldDB" id="A0A3M3EUT4"/>
<evidence type="ECO:0000313" key="2">
    <source>
        <dbReference type="Proteomes" id="UP000270661"/>
    </source>
</evidence>
<name>A0A3M3EUT4_9PSED</name>
<dbReference type="InterPro" id="IPR031325">
    <property type="entry name" value="RHS_repeat"/>
</dbReference>
<dbReference type="PANTHER" id="PTHR32305">
    <property type="match status" value="1"/>
</dbReference>